<sequence>MPRLFTIGHSTHPLAELIDILRHHGITQVADIRTVPRSRHVPWFNQAEFSHSLALEGIAYTHLSQLGGLRKSSPDSINTGWRNASFRGFADYMQTKTFFQGLKELHALIKKQQAVVILCAEAVPWRCHRSLVADAEIIRGVNVIDILGKDSLRPHQLTPFAVVNKNTRPYQLYYPNPN</sequence>
<dbReference type="EMBL" id="LNYT01000003">
    <property type="protein sequence ID" value="KTD50519.1"/>
    <property type="molecule type" value="Genomic_DNA"/>
</dbReference>
<dbReference type="PANTHER" id="PTHR39337:SF1">
    <property type="entry name" value="BLR5642 PROTEIN"/>
    <property type="match status" value="1"/>
</dbReference>
<dbReference type="PIRSF" id="PIRSF024492">
    <property type="entry name" value="UCP024492"/>
    <property type="match status" value="1"/>
</dbReference>
<comment type="caution">
    <text evidence="1">The sequence shown here is derived from an EMBL/GenBank/DDBJ whole genome shotgun (WGS) entry which is preliminary data.</text>
</comment>
<proteinExistence type="predicted"/>
<name>A0A0W0Y0G5_9GAMM</name>
<accession>A0A0W0Y0G5</accession>
<dbReference type="InterPro" id="IPR007438">
    <property type="entry name" value="DUF488"/>
</dbReference>
<evidence type="ECO:0000313" key="1">
    <source>
        <dbReference type="EMBL" id="KTD50519.1"/>
    </source>
</evidence>
<dbReference type="AlphaFoldDB" id="A0A0W0Y0G5"/>
<evidence type="ECO:0000313" key="2">
    <source>
        <dbReference type="Proteomes" id="UP000054608"/>
    </source>
</evidence>
<dbReference type="InterPro" id="IPR014519">
    <property type="entry name" value="UCP024492"/>
</dbReference>
<dbReference type="PATRIC" id="fig|458.5.peg.146"/>
<dbReference type="STRING" id="458.Lrub_0143"/>
<organism evidence="1 2">
    <name type="scientific">Legionella rubrilucens</name>
    <dbReference type="NCBI Taxonomy" id="458"/>
    <lineage>
        <taxon>Bacteria</taxon>
        <taxon>Pseudomonadati</taxon>
        <taxon>Pseudomonadota</taxon>
        <taxon>Gammaproteobacteria</taxon>
        <taxon>Legionellales</taxon>
        <taxon>Legionellaceae</taxon>
        <taxon>Legionella</taxon>
    </lineage>
</organism>
<keyword evidence="2" id="KW-1185">Reference proteome</keyword>
<dbReference type="PANTHER" id="PTHR39337">
    <property type="entry name" value="BLR5642 PROTEIN"/>
    <property type="match status" value="1"/>
</dbReference>
<dbReference type="Proteomes" id="UP000054608">
    <property type="component" value="Unassembled WGS sequence"/>
</dbReference>
<dbReference type="Pfam" id="PF04343">
    <property type="entry name" value="DUF488"/>
    <property type="match status" value="1"/>
</dbReference>
<evidence type="ECO:0008006" key="3">
    <source>
        <dbReference type="Google" id="ProtNLM"/>
    </source>
</evidence>
<protein>
    <recommendedName>
        <fullName evidence="3">HhH-GPD domain-containing protein</fullName>
    </recommendedName>
</protein>
<reference evidence="1 2" key="1">
    <citation type="submission" date="2015-11" db="EMBL/GenBank/DDBJ databases">
        <title>Genomic analysis of 38 Legionella species identifies large and diverse effector repertoires.</title>
        <authorList>
            <person name="Burstein D."/>
            <person name="Amaro F."/>
            <person name="Zusman T."/>
            <person name="Lifshitz Z."/>
            <person name="Cohen O."/>
            <person name="Gilbert J.A."/>
            <person name="Pupko T."/>
            <person name="Shuman H.A."/>
            <person name="Segal G."/>
        </authorList>
    </citation>
    <scope>NUCLEOTIDE SEQUENCE [LARGE SCALE GENOMIC DNA]</scope>
    <source>
        <strain evidence="1 2">WA-270A-C2</strain>
    </source>
</reference>
<dbReference type="OrthoDB" id="9789109at2"/>
<gene>
    <name evidence="1" type="ORF">Lrub_0143</name>
</gene>